<keyword evidence="4" id="KW-0677">Repeat</keyword>
<accession>A0AAN9C006</accession>
<evidence type="ECO:0000256" key="5">
    <source>
        <dbReference type="ARBA" id="ARBA00022803"/>
    </source>
</evidence>
<evidence type="ECO:0000256" key="6">
    <source>
        <dbReference type="ARBA" id="ARBA00023212"/>
    </source>
</evidence>
<evidence type="ECO:0000256" key="4">
    <source>
        <dbReference type="ARBA" id="ARBA00022737"/>
    </source>
</evidence>
<dbReference type="SUPFAM" id="SSF48452">
    <property type="entry name" value="TPR-like"/>
    <property type="match status" value="2"/>
</dbReference>
<dbReference type="InterPro" id="IPR019734">
    <property type="entry name" value="TPR_rpt"/>
</dbReference>
<evidence type="ECO:0000256" key="3">
    <source>
        <dbReference type="ARBA" id="ARBA00022490"/>
    </source>
</evidence>
<reference evidence="10 11" key="1">
    <citation type="submission" date="2024-02" db="EMBL/GenBank/DDBJ databases">
        <title>Chromosome-scale genome assembly of the rough periwinkle Littorina saxatilis.</title>
        <authorList>
            <person name="De Jode A."/>
            <person name="Faria R."/>
            <person name="Formenti G."/>
            <person name="Sims Y."/>
            <person name="Smith T.P."/>
            <person name="Tracey A."/>
            <person name="Wood J.M.D."/>
            <person name="Zagrodzka Z.B."/>
            <person name="Johannesson K."/>
            <person name="Butlin R.K."/>
            <person name="Leder E.H."/>
        </authorList>
    </citation>
    <scope>NUCLEOTIDE SEQUENCE [LARGE SCALE GENOMIC DNA]</scope>
    <source>
        <strain evidence="10">Snail1</strain>
        <tissue evidence="10">Muscle</tissue>
    </source>
</reference>
<dbReference type="PANTHER" id="PTHR16056">
    <property type="entry name" value="REGULATOR OF MICROTUBULE DYNAMICS PROTEIN"/>
    <property type="match status" value="1"/>
</dbReference>
<dbReference type="PROSITE" id="PS50005">
    <property type="entry name" value="TPR"/>
    <property type="match status" value="1"/>
</dbReference>
<evidence type="ECO:0000256" key="2">
    <source>
        <dbReference type="ARBA" id="ARBA00011375"/>
    </source>
</evidence>
<comment type="subcellular location">
    <subcellularLocation>
        <location evidence="1">Cytoplasm</location>
        <location evidence="1">Cytoskeleton</location>
    </subcellularLocation>
</comment>
<dbReference type="PANTHER" id="PTHR16056:SF16">
    <property type="entry name" value="REGULATOR OF MICROTUBULE DYNAMICS PROTEIN 1"/>
    <property type="match status" value="1"/>
</dbReference>
<dbReference type="InterPro" id="IPR011990">
    <property type="entry name" value="TPR-like_helical_dom_sf"/>
</dbReference>
<dbReference type="GO" id="GO:0097431">
    <property type="term" value="C:mitotic spindle pole"/>
    <property type="evidence" value="ECO:0007669"/>
    <property type="project" value="TreeGrafter"/>
</dbReference>
<comment type="caution">
    <text evidence="10">The sequence shown here is derived from an EMBL/GenBank/DDBJ whole genome shotgun (WGS) entry which is preliminary data.</text>
</comment>
<dbReference type="Proteomes" id="UP001374579">
    <property type="component" value="Unassembled WGS sequence"/>
</dbReference>
<dbReference type="Pfam" id="PF21033">
    <property type="entry name" value="RMD1-3"/>
    <property type="match status" value="1"/>
</dbReference>
<organism evidence="10 11">
    <name type="scientific">Littorina saxatilis</name>
    <dbReference type="NCBI Taxonomy" id="31220"/>
    <lineage>
        <taxon>Eukaryota</taxon>
        <taxon>Metazoa</taxon>
        <taxon>Spiralia</taxon>
        <taxon>Lophotrochozoa</taxon>
        <taxon>Mollusca</taxon>
        <taxon>Gastropoda</taxon>
        <taxon>Caenogastropoda</taxon>
        <taxon>Littorinimorpha</taxon>
        <taxon>Littorinoidea</taxon>
        <taxon>Littorinidae</taxon>
        <taxon>Littorina</taxon>
    </lineage>
</organism>
<evidence type="ECO:0000256" key="8">
    <source>
        <dbReference type="ARBA" id="ARBA00041958"/>
    </source>
</evidence>
<dbReference type="Gene3D" id="1.25.40.10">
    <property type="entry name" value="Tetratricopeptide repeat domain"/>
    <property type="match status" value="2"/>
</dbReference>
<dbReference type="EMBL" id="JBAMIC010000001">
    <property type="protein sequence ID" value="KAK7114463.1"/>
    <property type="molecule type" value="Genomic_DNA"/>
</dbReference>
<evidence type="ECO:0000256" key="7">
    <source>
        <dbReference type="ARBA" id="ARBA00039966"/>
    </source>
</evidence>
<sequence length="329" mass="38373">MSSALAQLTTSARNVRFVLRFVVSRRHSNRVFLVRFCHHFNNQFAGRQQTLPKAYGWAWILMATPLVMNNHDSPKGPAINGHTINSNFSCNSDDINEIIKKSDALLKDYKYDELCTLLSAYKQVENAELLWRLAEAYCARAKLEGEKGHDHRRRELMEEGFTFAQRALKLDENNSRCHSWYATMMHYTSEFHGYKTHYNNAFIIRDHYEKAIALDPKDAVSLHSLGYWCFAFTNLPWYQKKILGVLFRSPPNTTYEQALEYFYKAEEVSPGFFSMNLVMAGRAHYHLHQYDKARDLFTRAVNVSPRSPDERQAHAKAAEMLKKLHHHHH</sequence>
<keyword evidence="11" id="KW-1185">Reference proteome</keyword>
<feature type="repeat" description="TPR" evidence="9">
    <location>
        <begin position="274"/>
        <end position="307"/>
    </location>
</feature>
<protein>
    <recommendedName>
        <fullName evidence="7">Regulator of microtubule dynamics protein 1</fullName>
    </recommendedName>
    <alternativeName>
        <fullName evidence="8">Protein FAM82B</fullName>
    </alternativeName>
</protein>
<dbReference type="GO" id="GO:0008017">
    <property type="term" value="F:microtubule binding"/>
    <property type="evidence" value="ECO:0007669"/>
    <property type="project" value="TreeGrafter"/>
</dbReference>
<gene>
    <name evidence="10" type="ORF">V1264_000520</name>
</gene>
<evidence type="ECO:0000313" key="11">
    <source>
        <dbReference type="Proteomes" id="UP001374579"/>
    </source>
</evidence>
<evidence type="ECO:0000256" key="9">
    <source>
        <dbReference type="PROSITE-ProRule" id="PRU00339"/>
    </source>
</evidence>
<name>A0AAN9C006_9CAEN</name>
<evidence type="ECO:0000256" key="1">
    <source>
        <dbReference type="ARBA" id="ARBA00004245"/>
    </source>
</evidence>
<comment type="subunit">
    <text evidence="2">Interacts with microtubules.</text>
</comment>
<keyword evidence="3" id="KW-0963">Cytoplasm</keyword>
<dbReference type="GO" id="GO:0005876">
    <property type="term" value="C:spindle microtubule"/>
    <property type="evidence" value="ECO:0007669"/>
    <property type="project" value="TreeGrafter"/>
</dbReference>
<dbReference type="AlphaFoldDB" id="A0AAN9C006"/>
<keyword evidence="5 9" id="KW-0802">TPR repeat</keyword>
<evidence type="ECO:0000313" key="10">
    <source>
        <dbReference type="EMBL" id="KAK7114463.1"/>
    </source>
</evidence>
<dbReference type="InterPro" id="IPR049039">
    <property type="entry name" value="RMD1-3_a_helical_rpt"/>
</dbReference>
<proteinExistence type="predicted"/>
<keyword evidence="6" id="KW-0206">Cytoskeleton</keyword>
<dbReference type="GO" id="GO:0005739">
    <property type="term" value="C:mitochondrion"/>
    <property type="evidence" value="ECO:0007669"/>
    <property type="project" value="TreeGrafter"/>
</dbReference>